<gene>
    <name evidence="3" type="ORF">H9962_08565</name>
</gene>
<proteinExistence type="predicted"/>
<accession>A0A9D2HDP6</accession>
<evidence type="ECO:0000313" key="4">
    <source>
        <dbReference type="Proteomes" id="UP000824225"/>
    </source>
</evidence>
<keyword evidence="2" id="KW-1133">Transmembrane helix</keyword>
<feature type="coiled-coil region" evidence="1">
    <location>
        <begin position="27"/>
        <end position="93"/>
    </location>
</feature>
<dbReference type="Proteomes" id="UP000824225">
    <property type="component" value="Unassembled WGS sequence"/>
</dbReference>
<sequence>MNTFFLLAVTAAELLLLILVLLFFMRLRRSEQILSALQANQDDLLDRMLRNAELEQEMVATFSQRQEQLAQLNARMEERIASLRRLLEQAEGITRSPHFLREVILNCRRKGQSVEDIARKTGLARDEIELILAREHGREA</sequence>
<comment type="caution">
    <text evidence="3">The sequence shown here is derived from an EMBL/GenBank/DDBJ whole genome shotgun (WGS) entry which is preliminary data.</text>
</comment>
<organism evidence="3 4">
    <name type="scientific">Candidatus Mailhella merdigallinarum</name>
    <dbReference type="NCBI Taxonomy" id="2838658"/>
    <lineage>
        <taxon>Bacteria</taxon>
        <taxon>Pseudomonadati</taxon>
        <taxon>Thermodesulfobacteriota</taxon>
        <taxon>Desulfovibrionia</taxon>
        <taxon>Desulfovibrionales</taxon>
        <taxon>Desulfovibrionaceae</taxon>
        <taxon>Mailhella</taxon>
    </lineage>
</organism>
<evidence type="ECO:0008006" key="5">
    <source>
        <dbReference type="Google" id="ProtNLM"/>
    </source>
</evidence>
<dbReference type="EMBL" id="DXAN01000027">
    <property type="protein sequence ID" value="HJA09223.1"/>
    <property type="molecule type" value="Genomic_DNA"/>
</dbReference>
<reference evidence="3" key="1">
    <citation type="journal article" date="2021" name="PeerJ">
        <title>Extensive microbial diversity within the chicken gut microbiome revealed by metagenomics and culture.</title>
        <authorList>
            <person name="Gilroy R."/>
            <person name="Ravi A."/>
            <person name="Getino M."/>
            <person name="Pursley I."/>
            <person name="Horton D.L."/>
            <person name="Alikhan N.F."/>
            <person name="Baker D."/>
            <person name="Gharbi K."/>
            <person name="Hall N."/>
            <person name="Watson M."/>
            <person name="Adriaenssens E.M."/>
            <person name="Foster-Nyarko E."/>
            <person name="Jarju S."/>
            <person name="Secka A."/>
            <person name="Antonio M."/>
            <person name="Oren A."/>
            <person name="Chaudhuri R.R."/>
            <person name="La Ragione R."/>
            <person name="Hildebrand F."/>
            <person name="Pallen M.J."/>
        </authorList>
    </citation>
    <scope>NUCLEOTIDE SEQUENCE</scope>
    <source>
        <strain evidence="3">CHK186-16707</strain>
    </source>
</reference>
<evidence type="ECO:0000256" key="1">
    <source>
        <dbReference type="SAM" id="Coils"/>
    </source>
</evidence>
<evidence type="ECO:0000256" key="2">
    <source>
        <dbReference type="SAM" id="Phobius"/>
    </source>
</evidence>
<reference evidence="3" key="2">
    <citation type="submission" date="2021-04" db="EMBL/GenBank/DDBJ databases">
        <authorList>
            <person name="Gilroy R."/>
        </authorList>
    </citation>
    <scope>NUCLEOTIDE SEQUENCE</scope>
    <source>
        <strain evidence="3">CHK186-16707</strain>
    </source>
</reference>
<dbReference type="AlphaFoldDB" id="A0A9D2HDP6"/>
<feature type="transmembrane region" description="Helical" evidence="2">
    <location>
        <begin position="6"/>
        <end position="25"/>
    </location>
</feature>
<keyword evidence="2" id="KW-0812">Transmembrane</keyword>
<name>A0A9D2HDP6_9BACT</name>
<keyword evidence="2" id="KW-0472">Membrane</keyword>
<evidence type="ECO:0000313" key="3">
    <source>
        <dbReference type="EMBL" id="HJA09223.1"/>
    </source>
</evidence>
<keyword evidence="1" id="KW-0175">Coiled coil</keyword>
<protein>
    <recommendedName>
        <fullName evidence="5">DUF2802 domain-containing protein</fullName>
    </recommendedName>
</protein>